<dbReference type="GO" id="GO:0071916">
    <property type="term" value="F:dipeptide transmembrane transporter activity"/>
    <property type="evidence" value="ECO:0007669"/>
    <property type="project" value="InterPro"/>
</dbReference>
<dbReference type="InterPro" id="IPR044739">
    <property type="entry name" value="NRT1/PTR"/>
</dbReference>
<sequence length="605" mass="67449">EWMEFWKGPAVDMEDGEEWVNDGSVDLRGRPVMRSKSGGWKASLFIIGVEFSERLTYFGIASNLIIYLTTVLHEGVVESAKNVNNWSGVTSVMPLVGGFLADAYFGRYWMVLISSLIYLLGLILLTLSASLSALKPPQCEKGSLICNSHATSTQVGVFFLALYLVSVGTGGHKPSLLSFGADQFDEEDSSEKFKKTSFFNWWYFGLCGGVLFTVTVVVYIQDNIGWGIGFAIPTLAMATAFVIFVYGTPIYRNRIVRGSPLTRILQVCFAAIRNRNEKLPEVEFLHEKLDVEVVKSGQRLLFHTKNLTFLDKAAIVPQTNAESAVSSRSKEPNPWKVCTVTQVEETKLMVRMMPIWLCCLTYGVSIAQGTTFFIKQGITMDRRMGSHFQIPPASLLAFTAGSMVIFVALYDKFLVPMARNFTGNPRGISILQRIGVGMFFSILCLISAAMSEAKRLKSAKSHGLLDTPKTTIPLSVFWLSPQFILLGIADVFTLVGLQEYFYDQVPDSMRSLGSAFYLSVLGVANFLSSFLITITEKATKRGGHESWFVNNPNRCHLDYFYWLLAIFSALNLCLYVYIASIYTYKKVIPIESIGKDLIPSTDNKK</sequence>
<keyword evidence="8" id="KW-1185">Reference proteome</keyword>
<feature type="transmembrane region" description="Helical" evidence="6">
    <location>
        <begin position="390"/>
        <end position="410"/>
    </location>
</feature>
<feature type="transmembrane region" description="Helical" evidence="6">
    <location>
        <begin position="430"/>
        <end position="450"/>
    </location>
</feature>
<organism evidence="7 8">
    <name type="scientific">Taxus chinensis</name>
    <name type="common">Chinese yew</name>
    <name type="synonym">Taxus wallichiana var. chinensis</name>
    <dbReference type="NCBI Taxonomy" id="29808"/>
    <lineage>
        <taxon>Eukaryota</taxon>
        <taxon>Viridiplantae</taxon>
        <taxon>Streptophyta</taxon>
        <taxon>Embryophyta</taxon>
        <taxon>Tracheophyta</taxon>
        <taxon>Spermatophyta</taxon>
        <taxon>Pinopsida</taxon>
        <taxon>Pinidae</taxon>
        <taxon>Conifers II</taxon>
        <taxon>Cupressales</taxon>
        <taxon>Taxaceae</taxon>
        <taxon>Taxus</taxon>
    </lineage>
</organism>
<feature type="transmembrane region" description="Helical" evidence="6">
    <location>
        <begin position="514"/>
        <end position="534"/>
    </location>
</feature>
<dbReference type="OMA" id="LCHTKNL"/>
<feature type="transmembrane region" description="Helical" evidence="6">
    <location>
        <begin position="85"/>
        <end position="105"/>
    </location>
</feature>
<feature type="non-terminal residue" evidence="7">
    <location>
        <position position="605"/>
    </location>
</feature>
<dbReference type="Gene3D" id="1.20.1250.20">
    <property type="entry name" value="MFS general substrate transporter like domains"/>
    <property type="match status" value="1"/>
</dbReference>
<evidence type="ECO:0000256" key="6">
    <source>
        <dbReference type="SAM" id="Phobius"/>
    </source>
</evidence>
<evidence type="ECO:0000313" key="7">
    <source>
        <dbReference type="EMBL" id="KAH9324453.1"/>
    </source>
</evidence>
<reference evidence="7 8" key="1">
    <citation type="journal article" date="2021" name="Nat. Plants">
        <title>The Taxus genome provides insights into paclitaxel biosynthesis.</title>
        <authorList>
            <person name="Xiong X."/>
            <person name="Gou J."/>
            <person name="Liao Q."/>
            <person name="Li Y."/>
            <person name="Zhou Q."/>
            <person name="Bi G."/>
            <person name="Li C."/>
            <person name="Du R."/>
            <person name="Wang X."/>
            <person name="Sun T."/>
            <person name="Guo L."/>
            <person name="Liang H."/>
            <person name="Lu P."/>
            <person name="Wu Y."/>
            <person name="Zhang Z."/>
            <person name="Ro D.K."/>
            <person name="Shang Y."/>
            <person name="Huang S."/>
            <person name="Yan J."/>
        </authorList>
    </citation>
    <scope>NUCLEOTIDE SEQUENCE [LARGE SCALE GENOMIC DNA]</scope>
    <source>
        <strain evidence="7">Ta-2019</strain>
    </source>
</reference>
<dbReference type="SUPFAM" id="SSF103473">
    <property type="entry name" value="MFS general substrate transporter"/>
    <property type="match status" value="1"/>
</dbReference>
<evidence type="ECO:0000256" key="2">
    <source>
        <dbReference type="ARBA" id="ARBA00005982"/>
    </source>
</evidence>
<evidence type="ECO:0000256" key="4">
    <source>
        <dbReference type="ARBA" id="ARBA00022989"/>
    </source>
</evidence>
<comment type="similarity">
    <text evidence="2">Belongs to the major facilitator superfamily. Proton-dependent oligopeptide transporter (POT/PTR) (TC 2.A.17) family.</text>
</comment>
<keyword evidence="4 6" id="KW-1133">Transmembrane helix</keyword>
<protein>
    <recommendedName>
        <fullName evidence="9">Peptide transporter</fullName>
    </recommendedName>
</protein>
<comment type="caution">
    <text evidence="7">The sequence shown here is derived from an EMBL/GenBank/DDBJ whole genome shotgun (WGS) entry which is preliminary data.</text>
</comment>
<keyword evidence="3 6" id="KW-0812">Transmembrane</keyword>
<dbReference type="GO" id="GO:0042937">
    <property type="term" value="F:tripeptide transmembrane transporter activity"/>
    <property type="evidence" value="ECO:0007669"/>
    <property type="project" value="InterPro"/>
</dbReference>
<accession>A0AA38LGW1</accession>
<dbReference type="CDD" id="cd17417">
    <property type="entry name" value="MFS_NPF5"/>
    <property type="match status" value="1"/>
</dbReference>
<evidence type="ECO:0000313" key="8">
    <source>
        <dbReference type="Proteomes" id="UP000824469"/>
    </source>
</evidence>
<dbReference type="Proteomes" id="UP000824469">
    <property type="component" value="Unassembled WGS sequence"/>
</dbReference>
<dbReference type="PANTHER" id="PTHR11654">
    <property type="entry name" value="OLIGOPEPTIDE TRANSPORTER-RELATED"/>
    <property type="match status" value="1"/>
</dbReference>
<feature type="transmembrane region" description="Helical" evidence="6">
    <location>
        <begin position="559"/>
        <end position="578"/>
    </location>
</feature>
<proteinExistence type="inferred from homology"/>
<feature type="transmembrane region" description="Helical" evidence="6">
    <location>
        <begin position="201"/>
        <end position="220"/>
    </location>
</feature>
<name>A0AA38LGW1_TAXCH</name>
<dbReference type="EMBL" id="JAHRHJ020000002">
    <property type="protein sequence ID" value="KAH9324453.1"/>
    <property type="molecule type" value="Genomic_DNA"/>
</dbReference>
<feature type="transmembrane region" description="Helical" evidence="6">
    <location>
        <begin position="483"/>
        <end position="502"/>
    </location>
</feature>
<dbReference type="InterPro" id="IPR036259">
    <property type="entry name" value="MFS_trans_sf"/>
</dbReference>
<dbReference type="GO" id="GO:0016020">
    <property type="term" value="C:membrane"/>
    <property type="evidence" value="ECO:0007669"/>
    <property type="project" value="UniProtKB-SubCell"/>
</dbReference>
<evidence type="ECO:0008006" key="9">
    <source>
        <dbReference type="Google" id="ProtNLM"/>
    </source>
</evidence>
<gene>
    <name evidence="7" type="ORF">KI387_004631</name>
</gene>
<feature type="transmembrane region" description="Helical" evidence="6">
    <location>
        <begin position="55"/>
        <end position="73"/>
    </location>
</feature>
<evidence type="ECO:0000256" key="5">
    <source>
        <dbReference type="ARBA" id="ARBA00023136"/>
    </source>
</evidence>
<dbReference type="AlphaFoldDB" id="A0AA38LGW1"/>
<comment type="subcellular location">
    <subcellularLocation>
        <location evidence="1">Membrane</location>
        <topology evidence="1">Multi-pass membrane protein</topology>
    </subcellularLocation>
</comment>
<dbReference type="InterPro" id="IPR000109">
    <property type="entry name" value="POT_fam"/>
</dbReference>
<dbReference type="Pfam" id="PF00854">
    <property type="entry name" value="PTR2"/>
    <property type="match status" value="1"/>
</dbReference>
<feature type="transmembrane region" description="Helical" evidence="6">
    <location>
        <begin position="111"/>
        <end position="134"/>
    </location>
</feature>
<evidence type="ECO:0000256" key="3">
    <source>
        <dbReference type="ARBA" id="ARBA00022692"/>
    </source>
</evidence>
<feature type="transmembrane region" description="Helical" evidence="6">
    <location>
        <begin position="355"/>
        <end position="378"/>
    </location>
</feature>
<keyword evidence="5 6" id="KW-0472">Membrane</keyword>
<feature type="transmembrane region" description="Helical" evidence="6">
    <location>
        <begin position="226"/>
        <end position="247"/>
    </location>
</feature>
<evidence type="ECO:0000256" key="1">
    <source>
        <dbReference type="ARBA" id="ARBA00004141"/>
    </source>
</evidence>